<dbReference type="RefSeq" id="WP_330973485.1">
    <property type="nucleotide sequence ID" value="NZ_JAZGLY010000001.1"/>
</dbReference>
<organism evidence="1 2">
    <name type="scientific">Niabella digestorum</name>
    <dbReference type="NCBI Taxonomy" id="3117701"/>
    <lineage>
        <taxon>Bacteria</taxon>
        <taxon>Pseudomonadati</taxon>
        <taxon>Bacteroidota</taxon>
        <taxon>Chitinophagia</taxon>
        <taxon>Chitinophagales</taxon>
        <taxon>Chitinophagaceae</taxon>
        <taxon>Niabella</taxon>
    </lineage>
</organism>
<comment type="caution">
    <text evidence="1">The sequence shown here is derived from an EMBL/GenBank/DDBJ whole genome shotgun (WGS) entry which is preliminary data.</text>
</comment>
<evidence type="ECO:0000313" key="1">
    <source>
        <dbReference type="EMBL" id="MEE6186082.1"/>
    </source>
</evidence>
<proteinExistence type="predicted"/>
<evidence type="ECO:0000313" key="2">
    <source>
        <dbReference type="Proteomes" id="UP001357452"/>
    </source>
</evidence>
<accession>A0ABU7RDL6</accession>
<sequence>MEYGNKNDFLIDAQVNGKSQRVQVTYTETTDGIPFYICHIDGQEITQIRKDENRWKQIWGDIAEADVKTIGEAIEAKSET</sequence>
<dbReference type="Proteomes" id="UP001357452">
    <property type="component" value="Unassembled WGS sequence"/>
</dbReference>
<reference evidence="1 2" key="1">
    <citation type="submission" date="2024-01" db="EMBL/GenBank/DDBJ databases">
        <title>Niabella digestum sp. nov., isolated from waste digestion system.</title>
        <authorList>
            <person name="Zhang L."/>
        </authorList>
    </citation>
    <scope>NUCLEOTIDE SEQUENCE [LARGE SCALE GENOMIC DNA]</scope>
    <source>
        <strain evidence="1 2">A18</strain>
    </source>
</reference>
<protein>
    <submittedName>
        <fullName evidence="1">Uncharacterized protein</fullName>
    </submittedName>
</protein>
<gene>
    <name evidence="1" type="ORF">V2H41_02225</name>
</gene>
<dbReference type="EMBL" id="JAZGLY010000001">
    <property type="protein sequence ID" value="MEE6186082.1"/>
    <property type="molecule type" value="Genomic_DNA"/>
</dbReference>
<name>A0ABU7RDL6_9BACT</name>
<keyword evidence="2" id="KW-1185">Reference proteome</keyword>